<evidence type="ECO:0000313" key="1">
    <source>
        <dbReference type="EMBL" id="RPE71045.1"/>
    </source>
</evidence>
<organism evidence="1 2">
    <name type="scientific">Pacificibacter maritimus</name>
    <dbReference type="NCBI Taxonomy" id="762213"/>
    <lineage>
        <taxon>Bacteria</taxon>
        <taxon>Pseudomonadati</taxon>
        <taxon>Pseudomonadota</taxon>
        <taxon>Alphaproteobacteria</taxon>
        <taxon>Rhodobacterales</taxon>
        <taxon>Roseobacteraceae</taxon>
        <taxon>Pacificibacter</taxon>
    </lineage>
</organism>
<name>A0A3N4UQX5_9RHOB</name>
<comment type="caution">
    <text evidence="1">The sequence shown here is derived from an EMBL/GenBank/DDBJ whole genome shotgun (WGS) entry which is preliminary data.</text>
</comment>
<accession>A0A3N4UQX5</accession>
<dbReference type="OrthoDB" id="7874186at2"/>
<dbReference type="AlphaFoldDB" id="A0A3N4UQX5"/>
<evidence type="ECO:0000313" key="2">
    <source>
        <dbReference type="Proteomes" id="UP000269689"/>
    </source>
</evidence>
<gene>
    <name evidence="1" type="ORF">EDD53_0158</name>
</gene>
<proteinExistence type="predicted"/>
<dbReference type="EMBL" id="RKQK01000001">
    <property type="protein sequence ID" value="RPE71045.1"/>
    <property type="molecule type" value="Genomic_DNA"/>
</dbReference>
<evidence type="ECO:0008006" key="3">
    <source>
        <dbReference type="Google" id="ProtNLM"/>
    </source>
</evidence>
<dbReference type="Proteomes" id="UP000269689">
    <property type="component" value="Unassembled WGS sequence"/>
</dbReference>
<reference evidence="1 2" key="1">
    <citation type="submission" date="2018-11" db="EMBL/GenBank/DDBJ databases">
        <title>Genomic Encyclopedia of Type Strains, Phase IV (KMG-IV): sequencing the most valuable type-strain genomes for metagenomic binning, comparative biology and taxonomic classification.</title>
        <authorList>
            <person name="Goeker M."/>
        </authorList>
    </citation>
    <scope>NUCLEOTIDE SEQUENCE [LARGE SCALE GENOMIC DNA]</scope>
    <source>
        <strain evidence="1 2">DSM 104731</strain>
    </source>
</reference>
<dbReference type="RefSeq" id="WP_123791298.1">
    <property type="nucleotide sequence ID" value="NZ_RKQK01000001.1"/>
</dbReference>
<sequence length="143" mass="16188">MLEIRKAVGPDNWVTEGDGVARREAMQDLFFDHALCPSQTEEEWPEDRQLYSEMVVLDGPRVVGTAMLVLDPEREDIQLRVFGVGLLPEYRTDFIITALEEQLIKDSYLDDSIPFIEGADGRLITNPLVEMEGLPLRAKRLAA</sequence>
<protein>
    <recommendedName>
        <fullName evidence="3">N-acetyltransferase domain-containing protein</fullName>
    </recommendedName>
</protein>
<keyword evidence="2" id="KW-1185">Reference proteome</keyword>